<feature type="domain" description="EAL" evidence="3">
    <location>
        <begin position="332"/>
        <end position="585"/>
    </location>
</feature>
<comment type="caution">
    <text evidence="5">The sequence shown here is derived from an EMBL/GenBank/DDBJ whole genome shotgun (WGS) entry which is preliminary data.</text>
</comment>
<feature type="domain" description="PAS" evidence="2">
    <location>
        <begin position="21"/>
        <end position="87"/>
    </location>
</feature>
<dbReference type="RefSeq" id="WP_370442588.1">
    <property type="nucleotide sequence ID" value="NZ_JBGFTU010000021.1"/>
</dbReference>
<dbReference type="SUPFAM" id="SSF55785">
    <property type="entry name" value="PYP-like sensor domain (PAS domain)"/>
    <property type="match status" value="1"/>
</dbReference>
<evidence type="ECO:0000313" key="6">
    <source>
        <dbReference type="Proteomes" id="UP001565927"/>
    </source>
</evidence>
<evidence type="ECO:0000259" key="3">
    <source>
        <dbReference type="PROSITE" id="PS50883"/>
    </source>
</evidence>
<gene>
    <name evidence="5" type="ORF">AB2L27_16530</name>
</gene>
<evidence type="ECO:0000259" key="2">
    <source>
        <dbReference type="PROSITE" id="PS50112"/>
    </source>
</evidence>
<keyword evidence="6" id="KW-1185">Reference proteome</keyword>
<dbReference type="Proteomes" id="UP001565927">
    <property type="component" value="Unassembled WGS sequence"/>
</dbReference>
<reference evidence="5 6" key="1">
    <citation type="submission" date="2024-07" db="EMBL/GenBank/DDBJ databases">
        <authorList>
            <person name="Thanompreechachai J."/>
            <person name="Duangmal K."/>
        </authorList>
    </citation>
    <scope>NUCLEOTIDE SEQUENCE [LARGE SCALE GENOMIC DNA]</scope>
    <source>
        <strain evidence="5 6">LSe6-4</strain>
    </source>
</reference>
<dbReference type="EMBL" id="JBGFTU010000021">
    <property type="protein sequence ID" value="MEZ0166369.1"/>
    <property type="molecule type" value="Genomic_DNA"/>
</dbReference>
<dbReference type="CDD" id="cd01949">
    <property type="entry name" value="GGDEF"/>
    <property type="match status" value="1"/>
</dbReference>
<dbReference type="NCBIfam" id="TIGR00229">
    <property type="entry name" value="sensory_box"/>
    <property type="match status" value="1"/>
</dbReference>
<dbReference type="InterPro" id="IPR052155">
    <property type="entry name" value="Biofilm_reg_signaling"/>
</dbReference>
<dbReference type="Gene3D" id="3.20.20.450">
    <property type="entry name" value="EAL domain"/>
    <property type="match status" value="1"/>
</dbReference>
<dbReference type="InterPro" id="IPR035919">
    <property type="entry name" value="EAL_sf"/>
</dbReference>
<dbReference type="PROSITE" id="PS50887">
    <property type="entry name" value="GGDEF"/>
    <property type="match status" value="1"/>
</dbReference>
<dbReference type="Pfam" id="PF08448">
    <property type="entry name" value="PAS_4"/>
    <property type="match status" value="1"/>
</dbReference>
<dbReference type="PROSITE" id="PS50112">
    <property type="entry name" value="PAS"/>
    <property type="match status" value="1"/>
</dbReference>
<dbReference type="InterPro" id="IPR000160">
    <property type="entry name" value="GGDEF_dom"/>
</dbReference>
<dbReference type="PANTHER" id="PTHR44757:SF2">
    <property type="entry name" value="BIOFILM ARCHITECTURE MAINTENANCE PROTEIN MBAA"/>
    <property type="match status" value="1"/>
</dbReference>
<dbReference type="PROSITE" id="PS50883">
    <property type="entry name" value="EAL"/>
    <property type="match status" value="1"/>
</dbReference>
<dbReference type="CDD" id="cd01948">
    <property type="entry name" value="EAL"/>
    <property type="match status" value="1"/>
</dbReference>
<dbReference type="NCBIfam" id="TIGR00254">
    <property type="entry name" value="GGDEF"/>
    <property type="match status" value="1"/>
</dbReference>
<dbReference type="InterPro" id="IPR013656">
    <property type="entry name" value="PAS_4"/>
</dbReference>
<feature type="region of interest" description="Disordered" evidence="1">
    <location>
        <begin position="576"/>
        <end position="600"/>
    </location>
</feature>
<feature type="domain" description="GGDEF" evidence="4">
    <location>
        <begin position="175"/>
        <end position="323"/>
    </location>
</feature>
<dbReference type="SMART" id="SM00267">
    <property type="entry name" value="GGDEF"/>
    <property type="match status" value="1"/>
</dbReference>
<dbReference type="SUPFAM" id="SSF55073">
    <property type="entry name" value="Nucleotide cyclase"/>
    <property type="match status" value="1"/>
</dbReference>
<dbReference type="SUPFAM" id="SSF141868">
    <property type="entry name" value="EAL domain-like"/>
    <property type="match status" value="1"/>
</dbReference>
<dbReference type="PANTHER" id="PTHR44757">
    <property type="entry name" value="DIGUANYLATE CYCLASE DGCP"/>
    <property type="match status" value="1"/>
</dbReference>
<dbReference type="Pfam" id="PF00563">
    <property type="entry name" value="EAL"/>
    <property type="match status" value="1"/>
</dbReference>
<accession>A0ABV4H5L8</accession>
<evidence type="ECO:0000313" key="5">
    <source>
        <dbReference type="EMBL" id="MEZ0166369.1"/>
    </source>
</evidence>
<protein>
    <submittedName>
        <fullName evidence="5">Bifunctional diguanylate cyclase/phosphodiesterase</fullName>
    </submittedName>
</protein>
<proteinExistence type="predicted"/>
<sequence>MNPRHLSGIGRRLRGLGVPVVSPRYEALARQAADEVLVTSPEGTVRFLSPSFSRRWNLDRWALLGMDAFDWIHPDDRDRAREALRRACLPGAAPVDSEHRYLVLRTGEVRWVRVRFSDARHERSVAGVIWNCVDTTEEKHALEALRFVADHDRLTGLPNRRSLFEALATARAAGATCGLVLIGLDGLRAVNDRLGHSAGDDVVRRTAERLTRVAGGDAVVARLDGDEFALLVTGTERVVGQAVAVLGERCVRAVREPVAVGGRSVVVTAGVGTALAGPAGGPDRPAPADPDGHDRVRELFGHADVALTAAKAAGGDRAVPFSRSLLDARHERAELAADLRQAVGQGQLRVVYQPLVDLAAGSTVGVEALVRWEHPRRGTVSPAVFVPVAEESGTILELGAFVLDEALGAAAGFRAAAGGGVLVSVNLSAHQLLQPGLDGFVADALARHAVDPAVLCLEVTESAAVADLSAARETLLRLRSLGVQTALDDFGTGYSSLSYLRRLPVDKLKIDKSFLDDVADDQGVAVLSGIAALASGLGLTTVAEGIETDQVARLVARAGCTWGQGYHFARPLPEQQAREHLARRPGREGPQNPLWRSTTA</sequence>
<dbReference type="InterPro" id="IPR000014">
    <property type="entry name" value="PAS"/>
</dbReference>
<organism evidence="5 6">
    <name type="scientific">Kineococcus halophytocola</name>
    <dbReference type="NCBI Taxonomy" id="3234027"/>
    <lineage>
        <taxon>Bacteria</taxon>
        <taxon>Bacillati</taxon>
        <taxon>Actinomycetota</taxon>
        <taxon>Actinomycetes</taxon>
        <taxon>Kineosporiales</taxon>
        <taxon>Kineosporiaceae</taxon>
        <taxon>Kineococcus</taxon>
    </lineage>
</organism>
<dbReference type="Gene3D" id="3.30.450.20">
    <property type="entry name" value="PAS domain"/>
    <property type="match status" value="1"/>
</dbReference>
<dbReference type="InterPro" id="IPR029787">
    <property type="entry name" value="Nucleotide_cyclase"/>
</dbReference>
<evidence type="ECO:0000259" key="4">
    <source>
        <dbReference type="PROSITE" id="PS50887"/>
    </source>
</evidence>
<dbReference type="InterPro" id="IPR043128">
    <property type="entry name" value="Rev_trsase/Diguanyl_cyclase"/>
</dbReference>
<name>A0ABV4H5L8_9ACTN</name>
<dbReference type="Gene3D" id="3.30.70.270">
    <property type="match status" value="1"/>
</dbReference>
<feature type="compositionally biased region" description="Basic and acidic residues" evidence="1">
    <location>
        <begin position="576"/>
        <end position="587"/>
    </location>
</feature>
<dbReference type="SMART" id="SM00091">
    <property type="entry name" value="PAS"/>
    <property type="match status" value="1"/>
</dbReference>
<dbReference type="Pfam" id="PF00990">
    <property type="entry name" value="GGDEF"/>
    <property type="match status" value="1"/>
</dbReference>
<dbReference type="InterPro" id="IPR001633">
    <property type="entry name" value="EAL_dom"/>
</dbReference>
<evidence type="ECO:0000256" key="1">
    <source>
        <dbReference type="SAM" id="MobiDB-lite"/>
    </source>
</evidence>
<dbReference type="SMART" id="SM00052">
    <property type="entry name" value="EAL"/>
    <property type="match status" value="1"/>
</dbReference>
<dbReference type="InterPro" id="IPR035965">
    <property type="entry name" value="PAS-like_dom_sf"/>
</dbReference>
<dbReference type="CDD" id="cd00130">
    <property type="entry name" value="PAS"/>
    <property type="match status" value="1"/>
</dbReference>